<proteinExistence type="predicted"/>
<protein>
    <submittedName>
        <fullName evidence="1">Uncharacterized protein</fullName>
    </submittedName>
</protein>
<accession>A0ACB8EPW0</accession>
<organism evidence="1 2">
    <name type="scientific">Sphaerodactylus townsendi</name>
    <dbReference type="NCBI Taxonomy" id="933632"/>
    <lineage>
        <taxon>Eukaryota</taxon>
        <taxon>Metazoa</taxon>
        <taxon>Chordata</taxon>
        <taxon>Craniata</taxon>
        <taxon>Vertebrata</taxon>
        <taxon>Euteleostomi</taxon>
        <taxon>Lepidosauria</taxon>
        <taxon>Squamata</taxon>
        <taxon>Bifurcata</taxon>
        <taxon>Gekkota</taxon>
        <taxon>Sphaerodactylidae</taxon>
        <taxon>Sphaerodactylus</taxon>
    </lineage>
</organism>
<gene>
    <name evidence="1" type="ORF">K3G42_006053</name>
</gene>
<sequence length="104" mass="11933">MSSHPTIMRVWRLSELEVVWSAQQEGTDEHLVQAHTFIYKRTHLKMQDDDFCPFSFGCLLLCFGGFPKVQEQLLRGCGTGGMTHYTDCFFVHGLWLPVRCSHPG</sequence>
<evidence type="ECO:0000313" key="2">
    <source>
        <dbReference type="Proteomes" id="UP000827872"/>
    </source>
</evidence>
<name>A0ACB8EPW0_9SAUR</name>
<comment type="caution">
    <text evidence="1">The sequence shown here is derived from an EMBL/GenBank/DDBJ whole genome shotgun (WGS) entry which is preliminary data.</text>
</comment>
<evidence type="ECO:0000313" key="1">
    <source>
        <dbReference type="EMBL" id="KAH7994430.1"/>
    </source>
</evidence>
<reference evidence="1" key="1">
    <citation type="submission" date="2021-08" db="EMBL/GenBank/DDBJ databases">
        <title>The first chromosome-level gecko genome reveals the dynamic sex chromosomes of Neotropical dwarf geckos (Sphaerodactylidae: Sphaerodactylus).</title>
        <authorList>
            <person name="Pinto B.J."/>
            <person name="Keating S.E."/>
            <person name="Gamble T."/>
        </authorList>
    </citation>
    <scope>NUCLEOTIDE SEQUENCE</scope>
    <source>
        <strain evidence="1">TG3544</strain>
    </source>
</reference>
<keyword evidence="2" id="KW-1185">Reference proteome</keyword>
<dbReference type="EMBL" id="CM037620">
    <property type="protein sequence ID" value="KAH7994430.1"/>
    <property type="molecule type" value="Genomic_DNA"/>
</dbReference>
<dbReference type="Proteomes" id="UP000827872">
    <property type="component" value="Linkage Group LG07"/>
</dbReference>